<feature type="chain" id="PRO_5047010125" description="SGNH hydrolase-type esterase domain-containing protein" evidence="1">
    <location>
        <begin position="19"/>
        <end position="712"/>
    </location>
</feature>
<dbReference type="InterPro" id="IPR028994">
    <property type="entry name" value="Integrin_alpha_N"/>
</dbReference>
<feature type="domain" description="SGNH hydrolase-type esterase" evidence="2">
    <location>
        <begin position="317"/>
        <end position="414"/>
    </location>
</feature>
<dbReference type="InterPro" id="IPR024079">
    <property type="entry name" value="MetalloPept_cat_dom_sf"/>
</dbReference>
<protein>
    <recommendedName>
        <fullName evidence="2">SGNH hydrolase-type esterase domain-containing protein</fullName>
    </recommendedName>
</protein>
<gene>
    <name evidence="3" type="ORF">PRZ48_007122</name>
</gene>
<dbReference type="SUPFAM" id="SSF52266">
    <property type="entry name" value="SGNH hydrolase"/>
    <property type="match status" value="1"/>
</dbReference>
<dbReference type="EMBL" id="JAXOVC010000005">
    <property type="protein sequence ID" value="KAK4501314.1"/>
    <property type="molecule type" value="Genomic_DNA"/>
</dbReference>
<reference evidence="3 4" key="1">
    <citation type="journal article" date="2023" name="G3 (Bethesda)">
        <title>A chromosome-level genome assembly of Zasmidium syzygii isolated from banana leaves.</title>
        <authorList>
            <person name="van Westerhoven A.C."/>
            <person name="Mehrabi R."/>
            <person name="Talebi R."/>
            <person name="Steentjes M.B.F."/>
            <person name="Corcolon B."/>
            <person name="Chong P.A."/>
            <person name="Kema G.H.J."/>
            <person name="Seidl M.F."/>
        </authorList>
    </citation>
    <scope>NUCLEOTIDE SEQUENCE [LARGE SCALE GENOMIC DNA]</scope>
    <source>
        <strain evidence="3 4">P124</strain>
    </source>
</reference>
<organism evidence="3 4">
    <name type="scientific">Zasmidium cellare</name>
    <name type="common">Wine cellar mold</name>
    <name type="synonym">Racodium cellare</name>
    <dbReference type="NCBI Taxonomy" id="395010"/>
    <lineage>
        <taxon>Eukaryota</taxon>
        <taxon>Fungi</taxon>
        <taxon>Dikarya</taxon>
        <taxon>Ascomycota</taxon>
        <taxon>Pezizomycotina</taxon>
        <taxon>Dothideomycetes</taxon>
        <taxon>Dothideomycetidae</taxon>
        <taxon>Mycosphaerellales</taxon>
        <taxon>Mycosphaerellaceae</taxon>
        <taxon>Zasmidium</taxon>
    </lineage>
</organism>
<name>A0ABR0EIW1_ZASCE</name>
<dbReference type="InterPro" id="IPR036514">
    <property type="entry name" value="SGNH_hydro_sf"/>
</dbReference>
<dbReference type="PANTHER" id="PTHR30383:SF5">
    <property type="entry name" value="SGNH HYDROLASE-TYPE ESTERASE DOMAIN-CONTAINING PROTEIN"/>
    <property type="match status" value="1"/>
</dbReference>
<dbReference type="InterPro" id="IPR051532">
    <property type="entry name" value="Ester_Hydrolysis_Enzymes"/>
</dbReference>
<dbReference type="SUPFAM" id="SSF69318">
    <property type="entry name" value="Integrin alpha N-terminal domain"/>
    <property type="match status" value="1"/>
</dbReference>
<dbReference type="Gene3D" id="3.40.50.1110">
    <property type="entry name" value="SGNH hydrolase"/>
    <property type="match status" value="1"/>
</dbReference>
<proteinExistence type="predicted"/>
<dbReference type="InterPro" id="IPR013830">
    <property type="entry name" value="SGNH_hydro"/>
</dbReference>
<dbReference type="Pfam" id="PF13472">
    <property type="entry name" value="Lipase_GDSL_2"/>
    <property type="match status" value="1"/>
</dbReference>
<evidence type="ECO:0000313" key="4">
    <source>
        <dbReference type="Proteomes" id="UP001305779"/>
    </source>
</evidence>
<accession>A0ABR0EIW1</accession>
<evidence type="ECO:0000313" key="3">
    <source>
        <dbReference type="EMBL" id="KAK4501314.1"/>
    </source>
</evidence>
<dbReference type="Proteomes" id="UP001305779">
    <property type="component" value="Unassembled WGS sequence"/>
</dbReference>
<comment type="caution">
    <text evidence="3">The sequence shown here is derived from an EMBL/GenBank/DDBJ whole genome shotgun (WGS) entry which is preliminary data.</text>
</comment>
<evidence type="ECO:0000256" key="1">
    <source>
        <dbReference type="SAM" id="SignalP"/>
    </source>
</evidence>
<feature type="signal peptide" evidence="1">
    <location>
        <begin position="1"/>
        <end position="18"/>
    </location>
</feature>
<dbReference type="PANTHER" id="PTHR30383">
    <property type="entry name" value="THIOESTERASE 1/PROTEASE 1/LYSOPHOSPHOLIPASE L1"/>
    <property type="match status" value="1"/>
</dbReference>
<dbReference type="Gene3D" id="3.40.390.10">
    <property type="entry name" value="Collagenase (Catalytic Domain)"/>
    <property type="match status" value="1"/>
</dbReference>
<keyword evidence="1" id="KW-0732">Signal</keyword>
<evidence type="ECO:0000259" key="2">
    <source>
        <dbReference type="Pfam" id="PF13472"/>
    </source>
</evidence>
<sequence length="712" mass="76303">MIVSLFLLGILLPWLAGANNIGGFKGCTAPQKKQIQDAYADALRMVRRADPFLRSCARGIGGEYACKDYDPGVLEKRFFGTDDTFYSNVFSRAHWWQPWWLDWLFGKNIDVNCVDIENKSKNTCKSLGPFAGGYAVSERGPQIVFCPILFRSCSLVDGGSPGNPSDPDGETYAQLACSLDQTKAYLDIQSDDTKHNQGWYENRGRVFFHEMVHLAVISNTDTADNYAQYVSSLWFSQFYGLPSSSLITKPANIAAPEEPNDDVLESTDVGTGPIGGGDPDYDLTQSMEADAFSAGDYVSGNDLNSQGGDPGGSWLQNKKLRILALGDTAPQRLNSLIDQLQKACPDATIIVARIIQSRNAATAARITTYNDAIAALVTTRAKSGQHVFMVDMPAAVSADASDMADDLHPNDQGYSQMAIMWAIGLTRANALGWIKDPLPPDSSTHNVPCSHNPGWISQGQIANGAGFGDSLFLTIICPDINGQCSCQPVDNLKNNSVAVTSQDIDNPSGCDAQSLTYPLSPAIRFADLNGDGRAEYLHVDADGEVTAYLNLGGPDNGPNAAKVAWLPQGKIATGVGATRDSEMEELSISDLNGDGRAEYLYVNEDSSVEAYLNLGGPDDGPNAAKVGWRDGRADYCSIDRKTGAMSVWLNAGGPDDGPHAAQVVWLPQGQIASGVGDHGYGIQLADLNGDGRAEYLDVDLDTSAVNAWLSGC</sequence>
<keyword evidence="4" id="KW-1185">Reference proteome</keyword>